<dbReference type="CDD" id="cd00009">
    <property type="entry name" value="AAA"/>
    <property type="match status" value="1"/>
</dbReference>
<dbReference type="RefSeq" id="WP_052636109.1">
    <property type="nucleotide sequence ID" value="NZ_FSRH01000002.1"/>
</dbReference>
<dbReference type="InterPro" id="IPR003593">
    <property type="entry name" value="AAA+_ATPase"/>
</dbReference>
<evidence type="ECO:0000259" key="9">
    <source>
        <dbReference type="PROSITE" id="PS50045"/>
    </source>
</evidence>
<evidence type="ECO:0000256" key="3">
    <source>
        <dbReference type="ARBA" id="ARBA00022840"/>
    </source>
</evidence>
<dbReference type="SUPFAM" id="SSF52172">
    <property type="entry name" value="CheY-like"/>
    <property type="match status" value="1"/>
</dbReference>
<keyword evidence="8" id="KW-0175">Coiled coil</keyword>
<dbReference type="SMART" id="SM00382">
    <property type="entry name" value="AAA"/>
    <property type="match status" value="1"/>
</dbReference>
<dbReference type="Pfam" id="PF00072">
    <property type="entry name" value="Response_reg"/>
    <property type="match status" value="1"/>
</dbReference>
<dbReference type="Gene3D" id="3.40.50.2300">
    <property type="match status" value="1"/>
</dbReference>
<keyword evidence="12" id="KW-1185">Reference proteome</keyword>
<dbReference type="FunFam" id="3.40.50.300:FF:000006">
    <property type="entry name" value="DNA-binding transcriptional regulator NtrC"/>
    <property type="match status" value="1"/>
</dbReference>
<dbReference type="InterPro" id="IPR025944">
    <property type="entry name" value="Sigma_54_int_dom_CS"/>
</dbReference>
<dbReference type="EMBL" id="JJMM01000011">
    <property type="protein sequence ID" value="KDR94983.1"/>
    <property type="molecule type" value="Genomic_DNA"/>
</dbReference>
<dbReference type="PROSITE" id="PS50045">
    <property type="entry name" value="SIGMA54_INTERACT_4"/>
    <property type="match status" value="1"/>
</dbReference>
<evidence type="ECO:0000256" key="4">
    <source>
        <dbReference type="ARBA" id="ARBA00023015"/>
    </source>
</evidence>
<dbReference type="STRING" id="1121324.CLIT_11c00100"/>
<dbReference type="GO" id="GO:0005524">
    <property type="term" value="F:ATP binding"/>
    <property type="evidence" value="ECO:0007669"/>
    <property type="project" value="UniProtKB-KW"/>
</dbReference>
<protein>
    <recommendedName>
        <fullName evidence="1">Stage 0 sporulation protein A homolog</fullName>
    </recommendedName>
</protein>
<keyword evidence="2" id="KW-0547">Nucleotide-binding</keyword>
<name>A0A069RE12_PEPLI</name>
<evidence type="ECO:0000256" key="2">
    <source>
        <dbReference type="ARBA" id="ARBA00022741"/>
    </source>
</evidence>
<dbReference type="GO" id="GO:0000160">
    <property type="term" value="P:phosphorelay signal transduction system"/>
    <property type="evidence" value="ECO:0007669"/>
    <property type="project" value="InterPro"/>
</dbReference>
<dbReference type="InterPro" id="IPR011006">
    <property type="entry name" value="CheY-like_superfamily"/>
</dbReference>
<feature type="coiled-coil region" evidence="8">
    <location>
        <begin position="118"/>
        <end position="145"/>
    </location>
</feature>
<feature type="domain" description="Sigma-54 factor interaction" evidence="9">
    <location>
        <begin position="146"/>
        <end position="375"/>
    </location>
</feature>
<evidence type="ECO:0000256" key="7">
    <source>
        <dbReference type="PROSITE-ProRule" id="PRU00169"/>
    </source>
</evidence>
<dbReference type="PROSITE" id="PS50110">
    <property type="entry name" value="RESPONSE_REGULATORY"/>
    <property type="match status" value="1"/>
</dbReference>
<feature type="domain" description="Response regulatory" evidence="10">
    <location>
        <begin position="9"/>
        <end position="123"/>
    </location>
</feature>
<evidence type="ECO:0000256" key="8">
    <source>
        <dbReference type="SAM" id="Coils"/>
    </source>
</evidence>
<proteinExistence type="predicted"/>
<dbReference type="Gene3D" id="1.10.8.60">
    <property type="match status" value="1"/>
</dbReference>
<evidence type="ECO:0000256" key="6">
    <source>
        <dbReference type="ARBA" id="ARBA00024867"/>
    </source>
</evidence>
<dbReference type="Pfam" id="PF25601">
    <property type="entry name" value="AAA_lid_14"/>
    <property type="match status" value="1"/>
</dbReference>
<accession>A0A069RE12</accession>
<evidence type="ECO:0000256" key="5">
    <source>
        <dbReference type="ARBA" id="ARBA00023163"/>
    </source>
</evidence>
<dbReference type="eggNOG" id="COG2204">
    <property type="taxonomic scope" value="Bacteria"/>
</dbReference>
<dbReference type="CDD" id="cd00156">
    <property type="entry name" value="REC"/>
    <property type="match status" value="1"/>
</dbReference>
<keyword evidence="4" id="KW-0805">Transcription regulation</keyword>
<dbReference type="SUPFAM" id="SSF52540">
    <property type="entry name" value="P-loop containing nucleoside triphosphate hydrolases"/>
    <property type="match status" value="1"/>
</dbReference>
<feature type="modified residue" description="4-aspartylphosphate" evidence="7">
    <location>
        <position position="58"/>
    </location>
</feature>
<dbReference type="GO" id="GO:0006355">
    <property type="term" value="P:regulation of DNA-templated transcription"/>
    <property type="evidence" value="ECO:0007669"/>
    <property type="project" value="InterPro"/>
</dbReference>
<dbReference type="AlphaFoldDB" id="A0A069RE12"/>
<dbReference type="InterPro" id="IPR002078">
    <property type="entry name" value="Sigma_54_int"/>
</dbReference>
<comment type="caution">
    <text evidence="11">The sequence shown here is derived from an EMBL/GenBank/DDBJ whole genome shotgun (WGS) entry which is preliminary data.</text>
</comment>
<evidence type="ECO:0000256" key="1">
    <source>
        <dbReference type="ARBA" id="ARBA00018672"/>
    </source>
</evidence>
<keyword evidence="5" id="KW-0804">Transcription</keyword>
<gene>
    <name evidence="11" type="primary">qseF</name>
    <name evidence="11" type="ORF">CLIT_11c00100</name>
</gene>
<dbReference type="PROSITE" id="PS00688">
    <property type="entry name" value="SIGMA54_INTERACT_3"/>
    <property type="match status" value="1"/>
</dbReference>
<dbReference type="InterPro" id="IPR027417">
    <property type="entry name" value="P-loop_NTPase"/>
</dbReference>
<evidence type="ECO:0000259" key="10">
    <source>
        <dbReference type="PROSITE" id="PS50110"/>
    </source>
</evidence>
<comment type="function">
    <text evidence="6">May play the central regulatory role in sporulation. It may be an element of the effector pathway responsible for the activation of sporulation genes in response to nutritional stress. Spo0A may act in concert with spo0H (a sigma factor) to control the expression of some genes that are critical to the sporulation process.</text>
</comment>
<reference evidence="11 12" key="1">
    <citation type="submission" date="2014-03" db="EMBL/GenBank/DDBJ databases">
        <title>Genome sequence of Clostridium litorale W6, DSM 5388.</title>
        <authorList>
            <person name="Poehlein A."/>
            <person name="Jagirdar A."/>
            <person name="Khonsari B."/>
            <person name="Chibani C.M."/>
            <person name="Gutierrez Gutierrez D.A."/>
            <person name="Davydova E."/>
            <person name="Alghaithi H.S."/>
            <person name="Nair K.P."/>
            <person name="Dhamotharan K."/>
            <person name="Chandran L."/>
            <person name="G W."/>
            <person name="Daniel R."/>
        </authorList>
    </citation>
    <scope>NUCLEOTIDE SEQUENCE [LARGE SCALE GENOMIC DNA]</scope>
    <source>
        <strain evidence="11 12">W6</strain>
    </source>
</reference>
<dbReference type="OrthoDB" id="9803970at2"/>
<dbReference type="Gene3D" id="3.40.50.300">
    <property type="entry name" value="P-loop containing nucleotide triphosphate hydrolases"/>
    <property type="match status" value="1"/>
</dbReference>
<dbReference type="PANTHER" id="PTHR32071:SF119">
    <property type="entry name" value="SIGMA L-DEPENDENT TRANSCRIPTIONAL REGULATOR YPLP-RELATED"/>
    <property type="match status" value="1"/>
</dbReference>
<dbReference type="SMART" id="SM00448">
    <property type="entry name" value="REC"/>
    <property type="match status" value="1"/>
</dbReference>
<dbReference type="Proteomes" id="UP000027946">
    <property type="component" value="Unassembled WGS sequence"/>
</dbReference>
<organism evidence="11 12">
    <name type="scientific">Peptoclostridium litorale DSM 5388</name>
    <dbReference type="NCBI Taxonomy" id="1121324"/>
    <lineage>
        <taxon>Bacteria</taxon>
        <taxon>Bacillati</taxon>
        <taxon>Bacillota</taxon>
        <taxon>Clostridia</taxon>
        <taxon>Peptostreptococcales</taxon>
        <taxon>Peptoclostridiaceae</taxon>
        <taxon>Peptoclostridium</taxon>
    </lineage>
</organism>
<dbReference type="InterPro" id="IPR001789">
    <property type="entry name" value="Sig_transdc_resp-reg_receiver"/>
</dbReference>
<keyword evidence="3" id="KW-0067">ATP-binding</keyword>
<dbReference type="InterPro" id="IPR025662">
    <property type="entry name" value="Sigma_54_int_dom_ATP-bd_1"/>
</dbReference>
<sequence length="404" mass="45785">MANNSGKFNLLIVDDEEEYRDSLRIILESEGYLVDDAASGEVALDMLKSKDYDLVLTDLMMKGIDGIELVVKIKAVKPHMDVIIITGYGSIKNAVEAMKKGAFSYFVKGHDPEELIIEIEKLRKLKELERENSIYREQNKELDFMLDTKSPKFKRAIEIAQKAAVSNVNILILGESGVGKEVFAKYIHSCSERKEGHFIAVNCHALSESLLESELFGHEKGAFTGAMEKKKGKFEAAHDGTLFLDEIGDATLSTQVKLLRTIENKRIERIGSNRSIDVNFRLVCATNKELEKAIREGEFREDLFYRISTITIEIPPLRERKEDIPKLIEFFFGKSKVEMKKDITEIEEGVMNFLILHDYPGNVRELKNIVERLVVLSEGGVVREADIPRSKMKADDNYSPDGIN</sequence>
<dbReference type="PANTHER" id="PTHR32071">
    <property type="entry name" value="TRANSCRIPTIONAL REGULATORY PROTEIN"/>
    <property type="match status" value="1"/>
</dbReference>
<dbReference type="InterPro" id="IPR058031">
    <property type="entry name" value="AAA_lid_NorR"/>
</dbReference>
<evidence type="ECO:0000313" key="12">
    <source>
        <dbReference type="Proteomes" id="UP000027946"/>
    </source>
</evidence>
<evidence type="ECO:0000313" key="11">
    <source>
        <dbReference type="EMBL" id="KDR94983.1"/>
    </source>
</evidence>
<dbReference type="Pfam" id="PF00158">
    <property type="entry name" value="Sigma54_activat"/>
    <property type="match status" value="1"/>
</dbReference>
<dbReference type="PROSITE" id="PS00675">
    <property type="entry name" value="SIGMA54_INTERACT_1"/>
    <property type="match status" value="1"/>
</dbReference>
<keyword evidence="7" id="KW-0597">Phosphoprotein</keyword>